<dbReference type="RefSeq" id="WP_200657689.1">
    <property type="nucleotide sequence ID" value="NZ_JAENSR010000009.1"/>
</dbReference>
<accession>A0ABS1H078</accession>
<dbReference type="Proteomes" id="UP000620382">
    <property type="component" value="Unassembled WGS sequence"/>
</dbReference>
<evidence type="ECO:0000313" key="1">
    <source>
        <dbReference type="EMBL" id="MBK3462653.1"/>
    </source>
</evidence>
<organism evidence="1 2">
    <name type="scientific">Pseudomonas haemolytica</name>
    <dbReference type="NCBI Taxonomy" id="2600065"/>
    <lineage>
        <taxon>Bacteria</taxon>
        <taxon>Pseudomonadati</taxon>
        <taxon>Pseudomonadota</taxon>
        <taxon>Gammaproteobacteria</taxon>
        <taxon>Pseudomonadales</taxon>
        <taxon>Pseudomonadaceae</taxon>
        <taxon>Pseudomonas</taxon>
    </lineage>
</organism>
<evidence type="ECO:0000313" key="2">
    <source>
        <dbReference type="Proteomes" id="UP000620382"/>
    </source>
</evidence>
<name>A0ABS1H078_9PSED</name>
<protein>
    <recommendedName>
        <fullName evidence="3">DUF3800 domain-containing protein</fullName>
    </recommendedName>
</protein>
<evidence type="ECO:0008006" key="3">
    <source>
        <dbReference type="Google" id="ProtNLM"/>
    </source>
</evidence>
<proteinExistence type="predicted"/>
<keyword evidence="2" id="KW-1185">Reference proteome</keyword>
<sequence length="121" mass="14283">MDITQDFKYTPQLFTKTLYDIERGLIYEIEDKIDANNFNIFTHIKAFNRLASLSEKIKNSGCFILYGDYFDIANEQHRTIQSIMLNHYTKGKFKNYDEQVIAKAFCKYYSENQPSEITNPP</sequence>
<comment type="caution">
    <text evidence="1">The sequence shown here is derived from an EMBL/GenBank/DDBJ whole genome shotgun (WGS) entry which is preliminary data.</text>
</comment>
<dbReference type="EMBL" id="JAENSR010000009">
    <property type="protein sequence ID" value="MBK3462653.1"/>
    <property type="molecule type" value="Genomic_DNA"/>
</dbReference>
<reference evidence="1 2" key="1">
    <citation type="submission" date="2021-01" db="EMBL/GenBank/DDBJ databases">
        <title>Antibiotic resistance and phylogeny of Pseudomonas spp. isolated over three decades from chicken meat in the Norwegian food chain.</title>
        <authorList>
            <person name="Moen B."/>
        </authorList>
    </citation>
    <scope>NUCLEOTIDE SEQUENCE [LARGE SCALE GENOMIC DNA]</scope>
    <source>
        <strain evidence="1 2">MF6766</strain>
    </source>
</reference>
<gene>
    <name evidence="1" type="ORF">JJD71_26660</name>
</gene>